<dbReference type="AlphaFoldDB" id="A0A7V8VB85"/>
<keyword evidence="2" id="KW-0677">Repeat</keyword>
<feature type="repeat" description="WD" evidence="3">
    <location>
        <begin position="688"/>
        <end position="724"/>
    </location>
</feature>
<comment type="caution">
    <text evidence="5">The sequence shown here is derived from an EMBL/GenBank/DDBJ whole genome shotgun (WGS) entry which is preliminary data.</text>
</comment>
<dbReference type="PROSITE" id="PS50082">
    <property type="entry name" value="WD_REPEATS_2"/>
    <property type="match status" value="6"/>
</dbReference>
<dbReference type="RefSeq" id="WP_194536265.1">
    <property type="nucleotide sequence ID" value="NZ_JACEFB010000001.1"/>
</dbReference>
<dbReference type="InterPro" id="IPR015943">
    <property type="entry name" value="WD40/YVTN_repeat-like_dom_sf"/>
</dbReference>
<dbReference type="InterPro" id="IPR019775">
    <property type="entry name" value="WD40_repeat_CS"/>
</dbReference>
<dbReference type="PANTHER" id="PTHR19879:SF9">
    <property type="entry name" value="TRANSCRIPTION INITIATION FACTOR TFIID SUBUNIT 5"/>
    <property type="match status" value="1"/>
</dbReference>
<evidence type="ECO:0008006" key="7">
    <source>
        <dbReference type="Google" id="ProtNLM"/>
    </source>
</evidence>
<dbReference type="PANTHER" id="PTHR19879">
    <property type="entry name" value="TRANSCRIPTION INITIATION FACTOR TFIID"/>
    <property type="match status" value="1"/>
</dbReference>
<reference evidence="5 6" key="1">
    <citation type="submission" date="2020-07" db="EMBL/GenBank/DDBJ databases">
        <title>Thermogemmata thermophila gen. nov., sp. nov., a novel moderate thermophilic planctomycete from a Kamchatka hot spring.</title>
        <authorList>
            <person name="Elcheninov A.G."/>
            <person name="Podosokorskaya O.A."/>
            <person name="Kovaleva O.L."/>
            <person name="Novikov A."/>
            <person name="Bonch-Osmolovskaya E.A."/>
            <person name="Toshchakov S.V."/>
            <person name="Kublanov I.V."/>
        </authorList>
    </citation>
    <scope>NUCLEOTIDE SEQUENCE [LARGE SCALE GENOMIC DNA]</scope>
    <source>
        <strain evidence="5 6">2918</strain>
    </source>
</reference>
<protein>
    <recommendedName>
        <fullName evidence="7">Protein kinase domain-containing protein</fullName>
    </recommendedName>
</protein>
<keyword evidence="6" id="KW-1185">Reference proteome</keyword>
<dbReference type="PROSITE" id="PS00678">
    <property type="entry name" value="WD_REPEATS_1"/>
    <property type="match status" value="3"/>
</dbReference>
<evidence type="ECO:0000256" key="1">
    <source>
        <dbReference type="ARBA" id="ARBA00022574"/>
    </source>
</evidence>
<organism evidence="5 6">
    <name type="scientific">Thermogemmata fonticola</name>
    <dbReference type="NCBI Taxonomy" id="2755323"/>
    <lineage>
        <taxon>Bacteria</taxon>
        <taxon>Pseudomonadati</taxon>
        <taxon>Planctomycetota</taxon>
        <taxon>Planctomycetia</taxon>
        <taxon>Gemmatales</taxon>
        <taxon>Gemmataceae</taxon>
        <taxon>Thermogemmata</taxon>
    </lineage>
</organism>
<sequence>MLPDNLAYFETVQNPRNCFNDPDLQAGEVVTNSHGLPLACTGNFAIVFRVTTPSGDWAVKCFTRDIPNLQQRYHAVSEHLRQRHCRFLLPFHYHQQGIRVRGTWYPIVKMQWVNGLTLRDFIDRFLERKRYIEAIMYSLYAASVDMRKKHIAHGDLQHGNIIIANYQDKGKTGYVLRLVDYDGLWVPALKKVIPSEYGHRNYQHPGRPKYYGPLADHFSLLAIYTGLCALRWNPQLWREYNNGENILFTEKDYQQPELSPLFQLLWRGSDDKLRHLIGHLVLSLYTYVDQVLPLSRVVRYPQPLAEPEVLPLEPHQLHLIERVLNFNNFTRTDKSALGSSREVLSSSASVVSSSASPYHLSSSPYHLNTPLAALRPLQDPTASASASSPSASPPLLTTTPSAASAGSGSPPGSPPVVSSPQANTHARVTVRLRRTLLGHKGKVYALTFSPASSALASVGADGIIRLWDPGSGRMLRHVDTSGFIATSLAFSHDSLCLVGSGSKGTIQGWDTIDWQCNLLFQAHTAWVNHVSFLGQTRWLVSAGEDGLIKIWESSTGQLVAALTGHKGEIWGVATTADGRHLLSGGSDQTVRVWEIASQRQVHRLEGHTGRVCCVALSPNERWVISGGWDETVRIWDITSGQPVSVIGRDVGRVHSVTLSRDGQWLIYGGDQGKIAVWDFSSLTRVLLLENLPAPILGVALSPDQRWLAAAGADGSILLWEWSTS</sequence>
<dbReference type="Pfam" id="PF00400">
    <property type="entry name" value="WD40"/>
    <property type="match status" value="6"/>
</dbReference>
<feature type="repeat" description="WD" evidence="3">
    <location>
        <begin position="562"/>
        <end position="603"/>
    </location>
</feature>
<dbReference type="PRINTS" id="PR00320">
    <property type="entry name" value="GPROTEINBRPT"/>
</dbReference>
<dbReference type="Gene3D" id="2.130.10.10">
    <property type="entry name" value="YVTN repeat-like/Quinoprotein amine dehydrogenase"/>
    <property type="match status" value="2"/>
</dbReference>
<accession>A0A7V8VB85</accession>
<dbReference type="Proteomes" id="UP000542342">
    <property type="component" value="Unassembled WGS sequence"/>
</dbReference>
<feature type="region of interest" description="Disordered" evidence="4">
    <location>
        <begin position="378"/>
        <end position="425"/>
    </location>
</feature>
<keyword evidence="1 3" id="KW-0853">WD repeat</keyword>
<evidence type="ECO:0000256" key="3">
    <source>
        <dbReference type="PROSITE-ProRule" id="PRU00221"/>
    </source>
</evidence>
<dbReference type="Gene3D" id="1.10.510.10">
    <property type="entry name" value="Transferase(Phosphotransferase) domain 1"/>
    <property type="match status" value="1"/>
</dbReference>
<feature type="repeat" description="WD" evidence="3">
    <location>
        <begin position="604"/>
        <end position="645"/>
    </location>
</feature>
<evidence type="ECO:0000313" key="6">
    <source>
        <dbReference type="Proteomes" id="UP000542342"/>
    </source>
</evidence>
<evidence type="ECO:0000256" key="2">
    <source>
        <dbReference type="ARBA" id="ARBA00022737"/>
    </source>
</evidence>
<name>A0A7V8VB85_9BACT</name>
<feature type="repeat" description="WD" evidence="3">
    <location>
        <begin position="646"/>
        <end position="687"/>
    </location>
</feature>
<dbReference type="InterPro" id="IPR036322">
    <property type="entry name" value="WD40_repeat_dom_sf"/>
</dbReference>
<dbReference type="SUPFAM" id="SSF50978">
    <property type="entry name" value="WD40 repeat-like"/>
    <property type="match status" value="1"/>
</dbReference>
<evidence type="ECO:0000256" key="4">
    <source>
        <dbReference type="SAM" id="MobiDB-lite"/>
    </source>
</evidence>
<dbReference type="PROSITE" id="PS50294">
    <property type="entry name" value="WD_REPEATS_REGION"/>
    <property type="match status" value="5"/>
</dbReference>
<feature type="repeat" description="WD" evidence="3">
    <location>
        <begin position="520"/>
        <end position="561"/>
    </location>
</feature>
<dbReference type="SMART" id="SM00320">
    <property type="entry name" value="WD40"/>
    <property type="match status" value="7"/>
</dbReference>
<dbReference type="EMBL" id="JACEFB010000001">
    <property type="protein sequence ID" value="MBA2224852.1"/>
    <property type="molecule type" value="Genomic_DNA"/>
</dbReference>
<dbReference type="SUPFAM" id="SSF56112">
    <property type="entry name" value="Protein kinase-like (PK-like)"/>
    <property type="match status" value="1"/>
</dbReference>
<feature type="repeat" description="WD" evidence="3">
    <location>
        <begin position="436"/>
        <end position="477"/>
    </location>
</feature>
<dbReference type="CDD" id="cd00200">
    <property type="entry name" value="WD40"/>
    <property type="match status" value="1"/>
</dbReference>
<dbReference type="InterPro" id="IPR020472">
    <property type="entry name" value="WD40_PAC1"/>
</dbReference>
<evidence type="ECO:0000313" key="5">
    <source>
        <dbReference type="EMBL" id="MBA2224852.1"/>
    </source>
</evidence>
<feature type="compositionally biased region" description="Low complexity" evidence="4">
    <location>
        <begin position="380"/>
        <end position="420"/>
    </location>
</feature>
<gene>
    <name evidence="5" type="ORF">H0921_01600</name>
</gene>
<dbReference type="InterPro" id="IPR001680">
    <property type="entry name" value="WD40_rpt"/>
</dbReference>
<dbReference type="InterPro" id="IPR011009">
    <property type="entry name" value="Kinase-like_dom_sf"/>
</dbReference>
<proteinExistence type="predicted"/>